<protein>
    <recommendedName>
        <fullName evidence="1">Mycothiol-dependent maleylpyruvate isomerase metal-binding domain-containing protein</fullName>
    </recommendedName>
</protein>
<comment type="caution">
    <text evidence="2">The sequence shown here is derived from an EMBL/GenBank/DDBJ whole genome shotgun (WGS) entry which is preliminary data.</text>
</comment>
<evidence type="ECO:0000313" key="3">
    <source>
        <dbReference type="Proteomes" id="UP000431401"/>
    </source>
</evidence>
<accession>A0A7K0DT02</accession>
<proteinExistence type="predicted"/>
<dbReference type="SUPFAM" id="SSF109854">
    <property type="entry name" value="DinB/YfiT-like putative metalloenzymes"/>
    <property type="match status" value="1"/>
</dbReference>
<name>A0A7K0DT02_9NOCA</name>
<dbReference type="Proteomes" id="UP000431401">
    <property type="component" value="Unassembled WGS sequence"/>
</dbReference>
<dbReference type="GO" id="GO:0046872">
    <property type="term" value="F:metal ion binding"/>
    <property type="evidence" value="ECO:0007669"/>
    <property type="project" value="InterPro"/>
</dbReference>
<dbReference type="InterPro" id="IPR034660">
    <property type="entry name" value="DinB/YfiT-like"/>
</dbReference>
<keyword evidence="3" id="KW-1185">Reference proteome</keyword>
<dbReference type="InterPro" id="IPR017517">
    <property type="entry name" value="Maleyloyr_isom"/>
</dbReference>
<dbReference type="Pfam" id="PF11716">
    <property type="entry name" value="MDMPI_N"/>
    <property type="match status" value="1"/>
</dbReference>
<reference evidence="2 3" key="1">
    <citation type="submission" date="2019-10" db="EMBL/GenBank/DDBJ databases">
        <title>Nocardia macrotermitis sp. nov. and Nocardia aurantia sp. nov., isolated from the gut of fungus growing-termite Macrotermes natalensis.</title>
        <authorList>
            <person name="Benndorf R."/>
            <person name="Schwitalla J."/>
            <person name="Martin K."/>
            <person name="De Beer W."/>
            <person name="Kaster A.-K."/>
            <person name="Vollmers J."/>
            <person name="Poulsen M."/>
            <person name="Beemelmanns C."/>
        </authorList>
    </citation>
    <scope>NUCLEOTIDE SEQUENCE [LARGE SCALE GENOMIC DNA]</scope>
    <source>
        <strain evidence="2 3">RB56</strain>
    </source>
</reference>
<gene>
    <name evidence="2" type="ORF">NRB56_44410</name>
</gene>
<dbReference type="NCBIfam" id="TIGR03083">
    <property type="entry name" value="maleylpyruvate isomerase family mycothiol-dependent enzyme"/>
    <property type="match status" value="1"/>
</dbReference>
<dbReference type="Gene3D" id="1.20.120.450">
    <property type="entry name" value="dinb family like domain"/>
    <property type="match status" value="1"/>
</dbReference>
<sequence length="197" mass="21859">MITDERRDLIATLRTLSDEEWEAPSLCGGWRVRDVAAHLCSDAVSPWTFGNVLVRQRFSFDGLNDALVEQKRAWPVERVLELLESTVGRGVLSATIPGVILADSVVHHQDILRPLGRTRTVPADRLLFTLSHPDPFARPWRIIEGLRFVATDVPWSRGTGPEIRGPGEALALAMVGRPVVLGELEGDGVDRLRDRLS</sequence>
<dbReference type="OrthoDB" id="5178565at2"/>
<dbReference type="EMBL" id="WEGI01000009">
    <property type="protein sequence ID" value="MQY28856.1"/>
    <property type="molecule type" value="Genomic_DNA"/>
</dbReference>
<evidence type="ECO:0000259" key="1">
    <source>
        <dbReference type="Pfam" id="PF11716"/>
    </source>
</evidence>
<dbReference type="InterPro" id="IPR024344">
    <property type="entry name" value="MDMPI_metal-binding"/>
</dbReference>
<evidence type="ECO:0000313" key="2">
    <source>
        <dbReference type="EMBL" id="MQY28856.1"/>
    </source>
</evidence>
<feature type="domain" description="Mycothiol-dependent maleylpyruvate isomerase metal-binding" evidence="1">
    <location>
        <begin position="4"/>
        <end position="43"/>
    </location>
</feature>
<organism evidence="2 3">
    <name type="scientific">Nocardia aurantia</name>
    <dbReference type="NCBI Taxonomy" id="2585199"/>
    <lineage>
        <taxon>Bacteria</taxon>
        <taxon>Bacillati</taxon>
        <taxon>Actinomycetota</taxon>
        <taxon>Actinomycetes</taxon>
        <taxon>Mycobacteriales</taxon>
        <taxon>Nocardiaceae</taxon>
        <taxon>Nocardia</taxon>
    </lineage>
</organism>
<dbReference type="AlphaFoldDB" id="A0A7K0DT02"/>